<proteinExistence type="predicted"/>
<dbReference type="Proteomes" id="UP000242818">
    <property type="component" value="Unassembled WGS sequence"/>
</dbReference>
<organism evidence="1 2">
    <name type="scientific">Chitinophaga costaii</name>
    <dbReference type="NCBI Taxonomy" id="1335309"/>
    <lineage>
        <taxon>Bacteria</taxon>
        <taxon>Pseudomonadati</taxon>
        <taxon>Bacteroidota</taxon>
        <taxon>Chitinophagia</taxon>
        <taxon>Chitinophagales</taxon>
        <taxon>Chitinophagaceae</taxon>
        <taxon>Chitinophaga</taxon>
    </lineage>
</organism>
<dbReference type="STRING" id="1335309.GA0116948_11057"/>
<dbReference type="AlphaFoldDB" id="A0A1C4EW28"/>
<accession>A0A1C4EW28</accession>
<dbReference type="EMBL" id="FMAR01000010">
    <property type="protein sequence ID" value="SCC47899.1"/>
    <property type="molecule type" value="Genomic_DNA"/>
</dbReference>
<protein>
    <submittedName>
        <fullName evidence="1">Uncharacterized protein</fullName>
    </submittedName>
</protein>
<gene>
    <name evidence="1" type="ORF">GA0116948_11057</name>
</gene>
<evidence type="ECO:0000313" key="1">
    <source>
        <dbReference type="EMBL" id="SCC47899.1"/>
    </source>
</evidence>
<dbReference type="RefSeq" id="WP_089713353.1">
    <property type="nucleotide sequence ID" value="NZ_FMAR01000010.1"/>
</dbReference>
<sequence>MQLLIDRIAQERAHRRDAFIRHEQAHGSSALSSKRNQRDELHFLDTLAAVYAVPRNEDERLSLNKVKDDRKALERSLYPVGKYWLLPSVGTVLNLIRKVTQPARYKRLAAERTQTMAENLDTLERTFRAAGYNGLAADLRKQYAHGMEPGLLTANTLLTETKAMRMEFTMERTQGHQLIPTQYTAVIRDLKGKEPDRRQVFDFSQVGILPWNVVRNALSGRPFAVRSPDQPDGRVQWFQQDKNNLLALDTHFHLTQKLGQLAIQEARSPQQLRQLEKEIMQGGVVDVTQLDGTKLLLEMGKDLKSFKLSPVTINSVKGVSVNVQQELIEKRELLRGMVAQTKVSSTEQTISREPEIEF</sequence>
<name>A0A1C4EW28_9BACT</name>
<keyword evidence="2" id="KW-1185">Reference proteome</keyword>
<reference evidence="1 2" key="1">
    <citation type="submission" date="2016-08" db="EMBL/GenBank/DDBJ databases">
        <authorList>
            <person name="Seilhamer J.J."/>
        </authorList>
    </citation>
    <scope>NUCLEOTIDE SEQUENCE [LARGE SCALE GENOMIC DNA]</scope>
    <source>
        <strain evidence="1 2">A37T2</strain>
    </source>
</reference>
<evidence type="ECO:0000313" key="2">
    <source>
        <dbReference type="Proteomes" id="UP000242818"/>
    </source>
</evidence>